<dbReference type="RefSeq" id="WP_369205677.1">
    <property type="nucleotide sequence ID" value="NZ_JBFNXQ010000024.1"/>
</dbReference>
<dbReference type="InterPro" id="IPR032710">
    <property type="entry name" value="NTF2-like_dom_sf"/>
</dbReference>
<name>A0ABV3XDI3_9ACTN</name>
<dbReference type="Gene3D" id="3.10.450.50">
    <property type="match status" value="1"/>
</dbReference>
<evidence type="ECO:0000313" key="2">
    <source>
        <dbReference type="Proteomes" id="UP001560045"/>
    </source>
</evidence>
<dbReference type="SUPFAM" id="SSF54427">
    <property type="entry name" value="NTF2-like"/>
    <property type="match status" value="1"/>
</dbReference>
<dbReference type="Proteomes" id="UP001560045">
    <property type="component" value="Unassembled WGS sequence"/>
</dbReference>
<dbReference type="InterPro" id="IPR009959">
    <property type="entry name" value="Cyclase_SnoaL-like"/>
</dbReference>
<dbReference type="PANTHER" id="PTHR38436:SF1">
    <property type="entry name" value="ESTER CYCLASE"/>
    <property type="match status" value="1"/>
</dbReference>
<comment type="caution">
    <text evidence="1">The sequence shown here is derived from an EMBL/GenBank/DDBJ whole genome shotgun (WGS) entry which is preliminary data.</text>
</comment>
<accession>A0ABV3XDI3</accession>
<organism evidence="1 2">
    <name type="scientific">Geodermatophilus maliterrae</name>
    <dbReference type="NCBI Taxonomy" id="3162531"/>
    <lineage>
        <taxon>Bacteria</taxon>
        <taxon>Bacillati</taxon>
        <taxon>Actinomycetota</taxon>
        <taxon>Actinomycetes</taxon>
        <taxon>Geodermatophilales</taxon>
        <taxon>Geodermatophilaceae</taxon>
        <taxon>Geodermatophilus</taxon>
    </lineage>
</organism>
<dbReference type="Pfam" id="PF07366">
    <property type="entry name" value="SnoaL"/>
    <property type="match status" value="1"/>
</dbReference>
<protein>
    <submittedName>
        <fullName evidence="1">Ester cyclase</fullName>
    </submittedName>
</protein>
<sequence>MSIEDNRTAVRTLCAMLDSHNLDDLSEVMEEDFVEQVPAPGQGPGLEGFRRYMEYMYTAFPDLRWHVVDQVAEGDKVATLHVWEGTHRGPYEGIDPTDQHVRVAAMTVDYLRDGRLAESRIVMDVVSLLQQLGVIPGGTSGEAPTRMGA</sequence>
<proteinExistence type="predicted"/>
<keyword evidence="2" id="KW-1185">Reference proteome</keyword>
<gene>
    <name evidence="1" type="ORF">ABQ292_09665</name>
</gene>
<reference evidence="1 2" key="1">
    <citation type="submission" date="2024-06" db="EMBL/GenBank/DDBJ databases">
        <title>Draft genome sequence of Geodermatophilus badlandi, a novel member of the Geodermatophilaceae isolated from badland sedimentary rocks in the Red desert, Wyoming, USA.</title>
        <authorList>
            <person name="Ben Tekaya S."/>
            <person name="Nouioui I."/>
            <person name="Flores G.M."/>
            <person name="Shaal M.N."/>
            <person name="Bredoire F."/>
            <person name="Basile F."/>
            <person name="Van Diepen L."/>
            <person name="Ward N.L."/>
        </authorList>
    </citation>
    <scope>NUCLEOTIDE SEQUENCE [LARGE SCALE GENOMIC DNA]</scope>
    <source>
        <strain evidence="1 2">WL48A</strain>
    </source>
</reference>
<dbReference type="EMBL" id="JBFNXQ010000024">
    <property type="protein sequence ID" value="MEX5718629.1"/>
    <property type="molecule type" value="Genomic_DNA"/>
</dbReference>
<evidence type="ECO:0000313" key="1">
    <source>
        <dbReference type="EMBL" id="MEX5718629.1"/>
    </source>
</evidence>
<dbReference type="PANTHER" id="PTHR38436">
    <property type="entry name" value="POLYKETIDE CYCLASE SNOAL-LIKE DOMAIN"/>
    <property type="match status" value="1"/>
</dbReference>